<accession>A0ACC0GG30</accession>
<keyword evidence="2" id="KW-1185">Reference proteome</keyword>
<sequence>MQERATDWDENWDKFEDEGFTFVKELTLNVENVVALPNQNPLQLLKVAIKKMDIQVSEEFLSKLKILGQKISQTSSLIM</sequence>
<evidence type="ECO:0000313" key="2">
    <source>
        <dbReference type="Proteomes" id="UP001060215"/>
    </source>
</evidence>
<gene>
    <name evidence="1" type="ORF">LOK49_LG09G01497</name>
</gene>
<protein>
    <submittedName>
        <fullName evidence="1">Uncharacterized protein</fullName>
    </submittedName>
</protein>
<comment type="caution">
    <text evidence="1">The sequence shown here is derived from an EMBL/GenBank/DDBJ whole genome shotgun (WGS) entry which is preliminary data.</text>
</comment>
<dbReference type="Proteomes" id="UP001060215">
    <property type="component" value="Chromosome 8"/>
</dbReference>
<proteinExistence type="predicted"/>
<evidence type="ECO:0000313" key="1">
    <source>
        <dbReference type="EMBL" id="KAI8000122.1"/>
    </source>
</evidence>
<name>A0ACC0GG30_9ERIC</name>
<dbReference type="EMBL" id="CM045765">
    <property type="protein sequence ID" value="KAI8000122.1"/>
    <property type="molecule type" value="Genomic_DNA"/>
</dbReference>
<reference evidence="1 2" key="1">
    <citation type="journal article" date="2022" name="Plant J.">
        <title>Chromosome-level genome of Camellia lanceoleosa provides a valuable resource for understanding genome evolution and self-incompatibility.</title>
        <authorList>
            <person name="Gong W."/>
            <person name="Xiao S."/>
            <person name="Wang L."/>
            <person name="Liao Z."/>
            <person name="Chang Y."/>
            <person name="Mo W."/>
            <person name="Hu G."/>
            <person name="Li W."/>
            <person name="Zhao G."/>
            <person name="Zhu H."/>
            <person name="Hu X."/>
            <person name="Ji K."/>
            <person name="Xiang X."/>
            <person name="Song Q."/>
            <person name="Yuan D."/>
            <person name="Jin S."/>
            <person name="Zhang L."/>
        </authorList>
    </citation>
    <scope>NUCLEOTIDE SEQUENCE [LARGE SCALE GENOMIC DNA]</scope>
    <source>
        <strain evidence="1">SQ_2022a</strain>
    </source>
</reference>
<organism evidence="1 2">
    <name type="scientific">Camellia lanceoleosa</name>
    <dbReference type="NCBI Taxonomy" id="1840588"/>
    <lineage>
        <taxon>Eukaryota</taxon>
        <taxon>Viridiplantae</taxon>
        <taxon>Streptophyta</taxon>
        <taxon>Embryophyta</taxon>
        <taxon>Tracheophyta</taxon>
        <taxon>Spermatophyta</taxon>
        <taxon>Magnoliopsida</taxon>
        <taxon>eudicotyledons</taxon>
        <taxon>Gunneridae</taxon>
        <taxon>Pentapetalae</taxon>
        <taxon>asterids</taxon>
        <taxon>Ericales</taxon>
        <taxon>Theaceae</taxon>
        <taxon>Camellia</taxon>
    </lineage>
</organism>